<dbReference type="InterPro" id="IPR011333">
    <property type="entry name" value="SKP1/BTB/POZ_sf"/>
</dbReference>
<dbReference type="EMBL" id="JBBCAQ010000010">
    <property type="protein sequence ID" value="KAK7602194.1"/>
    <property type="molecule type" value="Genomic_DNA"/>
</dbReference>
<dbReference type="AlphaFoldDB" id="A0AAN9Y8D2"/>
<accession>A0AAN9Y8D2</accession>
<name>A0AAN9Y8D2_9HEMI</name>
<feature type="compositionally biased region" description="Polar residues" evidence="1">
    <location>
        <begin position="379"/>
        <end position="389"/>
    </location>
</feature>
<feature type="region of interest" description="Disordered" evidence="1">
    <location>
        <begin position="358"/>
        <end position="392"/>
    </location>
</feature>
<evidence type="ECO:0000256" key="1">
    <source>
        <dbReference type="SAM" id="MobiDB-lite"/>
    </source>
</evidence>
<comment type="caution">
    <text evidence="3">The sequence shown here is derived from an EMBL/GenBank/DDBJ whole genome shotgun (WGS) entry which is preliminary data.</text>
</comment>
<reference evidence="3 4" key="1">
    <citation type="submission" date="2024-03" db="EMBL/GenBank/DDBJ databases">
        <title>Adaptation during the transition from Ophiocordyceps entomopathogen to insect associate is accompanied by gene loss and intensified selection.</title>
        <authorList>
            <person name="Ward C.M."/>
            <person name="Onetto C.A."/>
            <person name="Borneman A.R."/>
        </authorList>
    </citation>
    <scope>NUCLEOTIDE SEQUENCE [LARGE SCALE GENOMIC DNA]</scope>
    <source>
        <strain evidence="3">AWRI1</strain>
        <tissue evidence="3">Single Adult Female</tissue>
    </source>
</reference>
<gene>
    <name evidence="3" type="ORF">V9T40_009635</name>
</gene>
<evidence type="ECO:0000259" key="2">
    <source>
        <dbReference type="PROSITE" id="PS50097"/>
    </source>
</evidence>
<feature type="region of interest" description="Disordered" evidence="1">
    <location>
        <begin position="411"/>
        <end position="430"/>
    </location>
</feature>
<dbReference type="InterPro" id="IPR051481">
    <property type="entry name" value="BTB-POZ/Galectin-3-binding"/>
</dbReference>
<keyword evidence="4" id="KW-1185">Reference proteome</keyword>
<dbReference type="InterPro" id="IPR000210">
    <property type="entry name" value="BTB/POZ_dom"/>
</dbReference>
<dbReference type="PANTHER" id="PTHR24410">
    <property type="entry name" value="HL07962P-RELATED"/>
    <property type="match status" value="1"/>
</dbReference>
<protein>
    <recommendedName>
        <fullName evidence="2">BTB domain-containing protein</fullName>
    </recommendedName>
</protein>
<feature type="domain" description="BTB" evidence="2">
    <location>
        <begin position="43"/>
        <end position="153"/>
    </location>
</feature>
<evidence type="ECO:0000313" key="4">
    <source>
        <dbReference type="Proteomes" id="UP001367676"/>
    </source>
</evidence>
<dbReference type="Pfam" id="PF00651">
    <property type="entry name" value="BTB"/>
    <property type="match status" value="2"/>
</dbReference>
<dbReference type="Proteomes" id="UP001367676">
    <property type="component" value="Unassembled WGS sequence"/>
</dbReference>
<proteinExistence type="predicted"/>
<dbReference type="PROSITE" id="PS50097">
    <property type="entry name" value="BTB"/>
    <property type="match status" value="1"/>
</dbReference>
<dbReference type="CDD" id="cd18294">
    <property type="entry name" value="BTB_POZ_BTBD19"/>
    <property type="match status" value="1"/>
</dbReference>
<dbReference type="Gene3D" id="3.30.710.10">
    <property type="entry name" value="Potassium Channel Kv1.1, Chain A"/>
    <property type="match status" value="1"/>
</dbReference>
<sequence length="430" mass="48215">MPEGGNANVRTPTSGEECDLTLFENKSGLADDLKFLASMPELCDVTFLVGETREPVCGVRAILASRSRIFHQMLYQQPSSPQKKKENQTKENKLRMFLKRSSEPTITVQNSSAQNSNMNQIMPHQTMIIDEFEPDVFRQLIEYVHTGCVTLQPRTLLGVMNAADRYGLEELRKSCHGFIQCCINVDTVCALLQTADRYVHYKCTKAFLKQVLEFVDERGNEILNLGSFALLPLHVVRLIFSRKSLVADEFTKFQAALMWTMKYSDLNTDVDWKKLFQDNFLGLIKFHKIPANILMKDVDPLKVVPNDIIVTALAYQLAIQELSPSDSLSHEKSLLPLTGSSNVNRKRSDDEACQIFGEDQTEQSKLDNPLKSADPSCVNPENPNASFANLSDVPKNASLPSLEFQFASNSTLSSFESSDHISSDGSKPLF</sequence>
<dbReference type="PANTHER" id="PTHR24410:SF46">
    <property type="entry name" value="SERINE-ENRICHED PROTEIN"/>
    <property type="match status" value="1"/>
</dbReference>
<dbReference type="SMART" id="SM00225">
    <property type="entry name" value="BTB"/>
    <property type="match status" value="1"/>
</dbReference>
<dbReference type="SUPFAM" id="SSF54695">
    <property type="entry name" value="POZ domain"/>
    <property type="match status" value="1"/>
</dbReference>
<evidence type="ECO:0000313" key="3">
    <source>
        <dbReference type="EMBL" id="KAK7602194.1"/>
    </source>
</evidence>
<dbReference type="CDD" id="cd18507">
    <property type="entry name" value="BACK_GPRS_like"/>
    <property type="match status" value="1"/>
</dbReference>
<organism evidence="3 4">
    <name type="scientific">Parthenolecanium corni</name>
    <dbReference type="NCBI Taxonomy" id="536013"/>
    <lineage>
        <taxon>Eukaryota</taxon>
        <taxon>Metazoa</taxon>
        <taxon>Ecdysozoa</taxon>
        <taxon>Arthropoda</taxon>
        <taxon>Hexapoda</taxon>
        <taxon>Insecta</taxon>
        <taxon>Pterygota</taxon>
        <taxon>Neoptera</taxon>
        <taxon>Paraneoptera</taxon>
        <taxon>Hemiptera</taxon>
        <taxon>Sternorrhyncha</taxon>
        <taxon>Coccoidea</taxon>
        <taxon>Coccidae</taxon>
        <taxon>Parthenolecanium</taxon>
    </lineage>
</organism>